<keyword evidence="3" id="KW-1185">Reference proteome</keyword>
<dbReference type="InterPro" id="IPR036249">
    <property type="entry name" value="Thioredoxin-like_sf"/>
</dbReference>
<organism evidence="2 3">
    <name type="scientific">Williamsia maris</name>
    <dbReference type="NCBI Taxonomy" id="72806"/>
    <lineage>
        <taxon>Bacteria</taxon>
        <taxon>Bacillati</taxon>
        <taxon>Actinomycetota</taxon>
        <taxon>Actinomycetes</taxon>
        <taxon>Mycobacteriales</taxon>
        <taxon>Nocardiaceae</taxon>
        <taxon>Williamsia</taxon>
    </lineage>
</organism>
<accession>A0ABT1HC66</accession>
<dbReference type="SUPFAM" id="SSF52833">
    <property type="entry name" value="Thioredoxin-like"/>
    <property type="match status" value="1"/>
</dbReference>
<name>A0ABT1HC66_9NOCA</name>
<dbReference type="Pfam" id="PF06999">
    <property type="entry name" value="Suc_Fer-like"/>
    <property type="match status" value="1"/>
</dbReference>
<evidence type="ECO:0008006" key="4">
    <source>
        <dbReference type="Google" id="ProtNLM"/>
    </source>
</evidence>
<dbReference type="Proteomes" id="UP001206895">
    <property type="component" value="Unassembled WGS sequence"/>
</dbReference>
<feature type="region of interest" description="Disordered" evidence="1">
    <location>
        <begin position="1"/>
        <end position="24"/>
    </location>
</feature>
<dbReference type="EMBL" id="JAMTCJ010000002">
    <property type="protein sequence ID" value="MCP2175789.1"/>
    <property type="molecule type" value="Genomic_DNA"/>
</dbReference>
<reference evidence="2 3" key="1">
    <citation type="submission" date="2022-06" db="EMBL/GenBank/DDBJ databases">
        <title>Genomic Encyclopedia of Archaeal and Bacterial Type Strains, Phase II (KMG-II): from individual species to whole genera.</title>
        <authorList>
            <person name="Goeker M."/>
        </authorList>
    </citation>
    <scope>NUCLEOTIDE SEQUENCE [LARGE SCALE GENOMIC DNA]</scope>
    <source>
        <strain evidence="2 3">DSM 44693</strain>
    </source>
</reference>
<sequence>MTLPVDGAPHLSTDRPMPPCSDQSLARDEPLFATASLGFAWLLLEMEGPWGHSAFMQSPRILDRDLGRSIVRRAEAASMRIVAIRRPGRRSATPRWRWFIAQSRPEGSVLYQGEVAGPQDYLDIPLDGSAGVRVDGPLTAVCAHGKHDRCCAVRGRGAAAALTAHDPENTWECSHLGGDRFAATMVVLPEGLSYGRIDTADPVDLLTRYADGRVDERFLRGRTCVSHAVQAAEHYLREATGDDRIEAFTTLGVEESGDRVRVVLAVAEGPQCTVSLRVVMSAPLLSTCDARIPGSVRRFELESLEFADQA</sequence>
<evidence type="ECO:0000256" key="1">
    <source>
        <dbReference type="SAM" id="MobiDB-lite"/>
    </source>
</evidence>
<evidence type="ECO:0000313" key="3">
    <source>
        <dbReference type="Proteomes" id="UP001206895"/>
    </source>
</evidence>
<comment type="caution">
    <text evidence="2">The sequence shown here is derived from an EMBL/GenBank/DDBJ whole genome shotgun (WGS) entry which is preliminary data.</text>
</comment>
<evidence type="ECO:0000313" key="2">
    <source>
        <dbReference type="EMBL" id="MCP2175789.1"/>
    </source>
</evidence>
<gene>
    <name evidence="2" type="ORF">LX13_001608</name>
</gene>
<protein>
    <recommendedName>
        <fullName evidence="4">Sucrase ferredoxin</fullName>
    </recommendedName>
</protein>
<dbReference type="InterPro" id="IPR009737">
    <property type="entry name" value="Aim32/Apd1-like"/>
</dbReference>
<dbReference type="RefSeq" id="WP_253660833.1">
    <property type="nucleotide sequence ID" value="NZ_BAAAJQ010000001.1"/>
</dbReference>
<proteinExistence type="predicted"/>